<dbReference type="InterPro" id="IPR051601">
    <property type="entry name" value="Serine_prot/Carboxylest_S33"/>
</dbReference>
<name>A0A1W6LHD2_9BURK</name>
<dbReference type="Pfam" id="PF00561">
    <property type="entry name" value="Abhydrolase_1"/>
    <property type="match status" value="1"/>
</dbReference>
<organism evidence="4 5">
    <name type="scientific">Piscinibacter gummiphilus</name>
    <dbReference type="NCBI Taxonomy" id="946333"/>
    <lineage>
        <taxon>Bacteria</taxon>
        <taxon>Pseudomonadati</taxon>
        <taxon>Pseudomonadota</taxon>
        <taxon>Betaproteobacteria</taxon>
        <taxon>Burkholderiales</taxon>
        <taxon>Sphaerotilaceae</taxon>
        <taxon>Piscinibacter</taxon>
    </lineage>
</organism>
<dbReference type="EMBL" id="CP015118">
    <property type="protein sequence ID" value="ARN23623.1"/>
    <property type="molecule type" value="Genomic_DNA"/>
</dbReference>
<dbReference type="Proteomes" id="UP000193427">
    <property type="component" value="Chromosome"/>
</dbReference>
<comment type="similarity">
    <text evidence="1">Belongs to the peptidase S33 family.</text>
</comment>
<dbReference type="InterPro" id="IPR000073">
    <property type="entry name" value="AB_hydrolase_1"/>
</dbReference>
<keyword evidence="3" id="KW-0378">Hydrolase</keyword>
<keyword evidence="4" id="KW-0645">Protease</keyword>
<dbReference type="Gene3D" id="3.40.50.1820">
    <property type="entry name" value="alpha/beta hydrolase"/>
    <property type="match status" value="1"/>
</dbReference>
<evidence type="ECO:0000256" key="3">
    <source>
        <dbReference type="ARBA" id="ARBA00022801"/>
    </source>
</evidence>
<sequence>MRALSRALAGLALLAGALPSAQAQLQPCRIDGHRFEVMCGSVRRPLDPARPDGPAIDVRYVVVPALARRKFDDPVFLIPGGPGQSASSVLSQVLPLFQRLNNRRDIVFVDQRGTGRSEPLDCEDPRHQAVADQTDPDRQFRQLMACRDRLGARKNLGGVDGLKFFATPLAMQDLDAVRVQLGAERINLVGASYGTRAALDYLRQFPRHVRRVVLDGVAPPDMVLPASQSLDSQAVLDALLEACAREPGCAADFPNLREDWAKLLSGLPRPVEVAHPLTGRPERLTLTREIVLSTVRGALYAPVLSSALPAALHDAAAGRLEGLMGLGSSLFSGKAGTIAAGMHFSVVCAEDVPRLAGHAEGRGKDFGDGQLQLYRRVCAEWPRGEVPPAFYTVPPSPAPVLLLSGGLDPATPPRHAERVATALGSNARHVVVDNAGHGLLSLGCLRDVWFRFIDAPDDATALRVDTSCAKGVPRPPALRPVRLPAEAKP</sequence>
<dbReference type="AlphaFoldDB" id="A0A1W6LHD2"/>
<dbReference type="SUPFAM" id="SSF53474">
    <property type="entry name" value="alpha/beta-Hydrolases"/>
    <property type="match status" value="1"/>
</dbReference>
<protein>
    <submittedName>
        <fullName evidence="4">Cysteine protease</fullName>
    </submittedName>
</protein>
<dbReference type="STRING" id="946333.A4W93_29065"/>
<dbReference type="PANTHER" id="PTHR43248">
    <property type="entry name" value="2-SUCCINYL-6-HYDROXY-2,4-CYCLOHEXADIENE-1-CARBOXYLATE SYNTHASE"/>
    <property type="match status" value="1"/>
</dbReference>
<keyword evidence="5" id="KW-1185">Reference proteome</keyword>
<dbReference type="KEGG" id="rgu:A4W93_29065"/>
<accession>A0A1W6LHD2</accession>
<keyword evidence="2" id="KW-0732">Signal</keyword>
<dbReference type="GO" id="GO:0008233">
    <property type="term" value="F:peptidase activity"/>
    <property type="evidence" value="ECO:0007669"/>
    <property type="project" value="UniProtKB-KW"/>
</dbReference>
<dbReference type="PANTHER" id="PTHR43248:SF29">
    <property type="entry name" value="TRIPEPTIDYL AMINOPEPTIDASE"/>
    <property type="match status" value="1"/>
</dbReference>
<dbReference type="RefSeq" id="WP_085753952.1">
    <property type="nucleotide sequence ID" value="NZ_BSPR01000022.1"/>
</dbReference>
<dbReference type="InterPro" id="IPR029058">
    <property type="entry name" value="AB_hydrolase_fold"/>
</dbReference>
<evidence type="ECO:0000256" key="1">
    <source>
        <dbReference type="ARBA" id="ARBA00010088"/>
    </source>
</evidence>
<proteinExistence type="inferred from homology"/>
<dbReference type="GO" id="GO:0006508">
    <property type="term" value="P:proteolysis"/>
    <property type="evidence" value="ECO:0007669"/>
    <property type="project" value="UniProtKB-KW"/>
</dbReference>
<evidence type="ECO:0000313" key="5">
    <source>
        <dbReference type="Proteomes" id="UP000193427"/>
    </source>
</evidence>
<dbReference type="OrthoDB" id="9796770at2"/>
<gene>
    <name evidence="4" type="ORF">A4W93_29065</name>
</gene>
<evidence type="ECO:0000256" key="2">
    <source>
        <dbReference type="ARBA" id="ARBA00022729"/>
    </source>
</evidence>
<evidence type="ECO:0000313" key="4">
    <source>
        <dbReference type="EMBL" id="ARN23623.1"/>
    </source>
</evidence>
<reference evidence="4 5" key="1">
    <citation type="submission" date="2016-04" db="EMBL/GenBank/DDBJ databases">
        <title>Complete genome sequence of natural rubber-degrading, novel Gram-negative bacterium, Rhizobacter gummiphilus strain NS21.</title>
        <authorList>
            <person name="Tabata M."/>
            <person name="Kasai D."/>
            <person name="Fukuda M."/>
        </authorList>
    </citation>
    <scope>NUCLEOTIDE SEQUENCE [LARGE SCALE GENOMIC DNA]</scope>
    <source>
        <strain evidence="4 5">NS21</strain>
    </source>
</reference>